<dbReference type="InterPro" id="IPR008927">
    <property type="entry name" value="6-PGluconate_DH-like_C_sf"/>
</dbReference>
<dbReference type="EMBL" id="CP029684">
    <property type="protein sequence ID" value="QAS69826.1"/>
    <property type="molecule type" value="Genomic_DNA"/>
</dbReference>
<keyword evidence="2" id="KW-0560">Oxidoreductase</keyword>
<dbReference type="PIRSF" id="PIRSF000103">
    <property type="entry name" value="HIBADH"/>
    <property type="match status" value="1"/>
</dbReference>
<feature type="domain" description="6-phosphogluconate dehydrogenase NADP-binding" evidence="4">
    <location>
        <begin position="2"/>
        <end position="161"/>
    </location>
</feature>
<dbReference type="InterPro" id="IPR036291">
    <property type="entry name" value="NAD(P)-bd_dom_sf"/>
</dbReference>
<accession>A0ABX5QM03</accession>
<dbReference type="InterPro" id="IPR015815">
    <property type="entry name" value="HIBADH-related"/>
</dbReference>
<keyword evidence="3" id="KW-0520">NAD</keyword>
<organism evidence="6 7">
    <name type="scientific">Oenococcus sicerae</name>
    <dbReference type="NCBI Taxonomy" id="2203724"/>
    <lineage>
        <taxon>Bacteria</taxon>
        <taxon>Bacillati</taxon>
        <taxon>Bacillota</taxon>
        <taxon>Bacilli</taxon>
        <taxon>Lactobacillales</taxon>
        <taxon>Lactobacillaceae</taxon>
        <taxon>Oenococcus</taxon>
    </lineage>
</organism>
<reference evidence="6 7" key="1">
    <citation type="journal article" date="2019" name="Syst. Appl. Microbiol.">
        <title>Oenococcus sicerae sp. nov., isolated from French cider.</title>
        <authorList>
            <person name="Cousin F.J."/>
            <person name="Le Guellec R."/>
            <person name="Chagnot C."/>
            <person name="Goux D."/>
            <person name="Dalmasso M."/>
            <person name="Laplace J.M."/>
            <person name="Cretenet M."/>
        </authorList>
    </citation>
    <scope>NUCLEOTIDE SEQUENCE [LARGE SCALE GENOMIC DNA]</scope>
    <source>
        <strain evidence="6 7">UCMA 15228</strain>
    </source>
</reference>
<dbReference type="Pfam" id="PF03446">
    <property type="entry name" value="NAD_binding_2"/>
    <property type="match status" value="1"/>
</dbReference>
<name>A0ABX5QM03_9LACO</name>
<dbReference type="InterPro" id="IPR013328">
    <property type="entry name" value="6PGD_dom2"/>
</dbReference>
<protein>
    <submittedName>
        <fullName evidence="6">NAD(P)-dependent oxidoreductase</fullName>
    </submittedName>
</protein>
<gene>
    <name evidence="6" type="ORF">DLJ48_04465</name>
</gene>
<comment type="similarity">
    <text evidence="1">Belongs to the HIBADH-related family.</text>
</comment>
<evidence type="ECO:0000313" key="7">
    <source>
        <dbReference type="Proteomes" id="UP000286907"/>
    </source>
</evidence>
<evidence type="ECO:0000259" key="4">
    <source>
        <dbReference type="Pfam" id="PF03446"/>
    </source>
</evidence>
<evidence type="ECO:0000256" key="3">
    <source>
        <dbReference type="ARBA" id="ARBA00023027"/>
    </source>
</evidence>
<evidence type="ECO:0000259" key="5">
    <source>
        <dbReference type="Pfam" id="PF14833"/>
    </source>
</evidence>
<evidence type="ECO:0000256" key="1">
    <source>
        <dbReference type="ARBA" id="ARBA00009080"/>
    </source>
</evidence>
<dbReference type="PANTHER" id="PTHR43060:SF15">
    <property type="entry name" value="3-HYDROXYISOBUTYRATE DEHYDROGENASE-LIKE 1, MITOCHONDRIAL-RELATED"/>
    <property type="match status" value="1"/>
</dbReference>
<dbReference type="SUPFAM" id="SSF48179">
    <property type="entry name" value="6-phosphogluconate dehydrogenase C-terminal domain-like"/>
    <property type="match status" value="1"/>
</dbReference>
<dbReference type="Pfam" id="PF14833">
    <property type="entry name" value="NAD_binding_11"/>
    <property type="match status" value="1"/>
</dbReference>
<dbReference type="Gene3D" id="1.10.1040.10">
    <property type="entry name" value="N-(1-d-carboxylethyl)-l-norvaline Dehydrogenase, domain 2"/>
    <property type="match status" value="1"/>
</dbReference>
<dbReference type="Proteomes" id="UP000286907">
    <property type="component" value="Chromosome"/>
</dbReference>
<dbReference type="Gene3D" id="3.40.50.720">
    <property type="entry name" value="NAD(P)-binding Rossmann-like Domain"/>
    <property type="match status" value="1"/>
</dbReference>
<sequence length="289" mass="30867">MKIAFIGTGVMGTGIVNNFLKNGQEVTVYNRTKAHAQKLLDSGAKWADSAAEATLNHDFIFTMVGFPKDVEENYFGPKGILSVAKTGQILIDMTTSTPTLAKKIAATGEKIGIGVLDAPVSGGDIGARDGKLTTMVGGDLASYHKALPILASVSKKVNYFGAAGNGQHAKMANQIMIASTMLGLAEWLTYAKASGLDLQETLDTLSAGGADNWSMDTYAPRILKGDFQPGFYAKHLLKDLRIALDEADKLQLDLPATKLAEQLYAKLTDDKGLGDLGTQAIIKLWKQWA</sequence>
<dbReference type="RefSeq" id="WP_128686294.1">
    <property type="nucleotide sequence ID" value="NZ_CP029684.2"/>
</dbReference>
<dbReference type="InterPro" id="IPR006115">
    <property type="entry name" value="6PGDH_NADP-bd"/>
</dbReference>
<dbReference type="SUPFAM" id="SSF51735">
    <property type="entry name" value="NAD(P)-binding Rossmann-fold domains"/>
    <property type="match status" value="1"/>
</dbReference>
<evidence type="ECO:0000313" key="6">
    <source>
        <dbReference type="EMBL" id="QAS69826.1"/>
    </source>
</evidence>
<proteinExistence type="inferred from homology"/>
<feature type="domain" description="3-hydroxyisobutyrate dehydrogenase-like NAD-binding" evidence="5">
    <location>
        <begin position="164"/>
        <end position="285"/>
    </location>
</feature>
<dbReference type="PANTHER" id="PTHR43060">
    <property type="entry name" value="3-HYDROXYISOBUTYRATE DEHYDROGENASE-LIKE 1, MITOCHONDRIAL-RELATED"/>
    <property type="match status" value="1"/>
</dbReference>
<keyword evidence="7" id="KW-1185">Reference proteome</keyword>
<evidence type="ECO:0000256" key="2">
    <source>
        <dbReference type="ARBA" id="ARBA00023002"/>
    </source>
</evidence>
<dbReference type="InterPro" id="IPR029154">
    <property type="entry name" value="HIBADH-like_NADP-bd"/>
</dbReference>